<feature type="compositionally biased region" description="Polar residues" evidence="1">
    <location>
        <begin position="977"/>
        <end position="987"/>
    </location>
</feature>
<dbReference type="OrthoDB" id="293010at2759"/>
<accession>A0A8S1R4L7</accession>
<feature type="compositionally biased region" description="Polar residues" evidence="1">
    <location>
        <begin position="944"/>
        <end position="954"/>
    </location>
</feature>
<dbReference type="EMBL" id="CAJJDN010000137">
    <property type="protein sequence ID" value="CAD8122297.1"/>
    <property type="molecule type" value="Genomic_DNA"/>
</dbReference>
<evidence type="ECO:0000256" key="1">
    <source>
        <dbReference type="SAM" id="MobiDB-lite"/>
    </source>
</evidence>
<reference evidence="2" key="1">
    <citation type="submission" date="2021-01" db="EMBL/GenBank/DDBJ databases">
        <authorList>
            <consortium name="Genoscope - CEA"/>
            <person name="William W."/>
        </authorList>
    </citation>
    <scope>NUCLEOTIDE SEQUENCE</scope>
</reference>
<feature type="region of interest" description="Disordered" evidence="1">
    <location>
        <begin position="934"/>
        <end position="987"/>
    </location>
</feature>
<name>A0A8S1R4L7_9CILI</name>
<evidence type="ECO:0000313" key="2">
    <source>
        <dbReference type="EMBL" id="CAD8122297.1"/>
    </source>
</evidence>
<sequence>MQQGQLLNLQRLERFYMQTLSQNGWESPLVVNAAVDFANTLIKDGRILLKQGNNTQAEMFFNRAKEITTPISITSGIFYTNTFVKSRGHAILQISQLYEQQGQFQKAWMNLREVLPFMDKFAYSKRVNISEEDKQVLKLYAQLLFHGSEVCRMMHRKDDMLDQLNKLVDILQRLGISFDSLRTLTQEEFHQEYRKWFMMLARAFYYIGKSQFNVGFERESLRNLYKAWQIQELIFGTDAPTTMKARDKYEKLSQKMEFEMIMGHEKVDFQQFKADLQKDVGQDLLRKAPTLKPNKNFDHHMQKQVKSYQSIVRQLSSHSTKYQMPEYVKKVRQEYEEKLKTISNQKQIEEYQQQEKPFQIKHLKLSSRAASTYINQSLLSQDKLFSPRLSLAMQSQRTSQLMENYMDKLKVQLQEAQLKTEPIDEIMLTRPQLKSEHFQLRKKTTKQQDTTQQIIINKKKIKSNRLIPKILNKQNTQNMIHNKSDTQQSEQKLTKIYTVQDLNIQQQQQQLDEMRIPTTESLFAQQQQQQSPQQQILIPLLLNVQTEITEESDNLYTDLLNKYTIEQLNFAANIIQDYFRKYKCNIKKIITSQNIEYTPLVISRRQSQIIYNDKQESVSTNRASMKVSVKELKNSIRKGGRFDQIVREIKNNEAEQISTNKAKTLVSIIVDFYNLPEQELYFLGKLFFDDQIKFWKLSNISICASSDVGQTNNELDDDEPTQFYNTPAQIKHQLEHIMNIFTDQQSIIALQLIVYFSLQNDDQQYNLNFKINNFVTYLDEYQRWFCKDRLENFNGLLSIYCKQQNLYQPNTCKTIVFLKTEIAQQLVGKLMYVLKNYYYLIRSIVGYKLVSMKDAINKKLLDQIIDNTKCLRNKKIEKEQKRIMFLKQFKNEPIKQHLYQHQHEYQNQEQPTITLSTQRRHQIYTEKHIHEQSIEIQESDDNKSQFSHSYVAQSDEQKRASINFKSFENSSEREQVKQSPQRNPKKQYTTIQNRNNMISLRFEPIISSQALIRSTIAPKIGSQFSEFAKKQREVYEPPQSKKSLEDLQEYKDRSQSEIQLVQEYFSEFQLANLDDYQDYQPKEGHDIKFNSQMNMQSYFPPKGIIIQPEPEQYINEYPDNYVALNLILKEKNTLFTAYVLIQDFQSYLVINNQDGSSVKKQINIDFGVRLPSKKKKLELINILMQEDQIIKLSLIQELLSYNLRHTLILLDRYVKRINHYDILISNEIYEQLQADQLLPFTNINSLIYSERIAQLNIDQKESQLDSEENYQLSIVNDTKHENYDEKILEEKSFKNYRSKFNIMKNKFYFKDTNSYFRVEVCFKETKVFDTKLLYLSDQQAKQDLIILKKNMHELIRQKKLQIKIRLYYPNQRLMYYRTIHQQQDLEKILHIFNKTQLIGQQIRSQSKIQRRLIGKELQFKRQQITLEERNRDKYSALDQFLLMYILDPLQFIRNENQRLLKQTILFYYFKQQLKLTLISSSRLRYFMNTYFLRKTFNAQSRVSNIGKVFVECEIYQFNKFYFDQENGEHTYFYFQITPQESRTKIFKLVLDLADIKSIYSKVTFNNCFNNKILHDILKILTAYLICYRTNTYHGIKIPLSYIINQSKYDLHNSFTEVTYGSNILEEQQNSRPSQPKLSILLNENGFRKKSQTQIMNVQIENLQLPEEASRILKNTSMLTAVFRGQKFIYKTTKVVNSMYVIITVSYLSINKFQIGLYIPQTCRNFSCYIQQSDFQQMSPNFLESVFPSCLVTKETIDQFYINRWKFSEISKIYQMAVNHPDEFEDFYSEMRSQARAIPQLELQKLTESKVSINNEDELLEKPNDGTPRILESFSDQSRQNVRSSTQPPIFLKKQIAKQYSIQNSLGNLNRLTLPVQQNIPRTDKSLFFKHSPRISNQGSMENYYQSDKDLFFNQILVRKNNLDMISTFEIKIWETLMNKITITKNSQNHFIFNLDSFQGVLRENLYTQVVYLGNEVNALFEVFVENVRKPLDMFKGCVPIRLNESQNFQLYQRITLFEELKVINFKLMLRKVLYSYYNDERRNLQNLKLKDSFVESYEFIQSDIQKCSVYMLNKLKKQLKLNPSTFIIQDVMGDEKCPQLIKVNANYKQYAAFKQYQYVLLKRMIFTMKPTQIYVSIFYQENRRKFHLYFESMKNCKNVTIKYSLKDILQCIPSAISLLNLGLHQELGKRIYQSFKNRLLVLTYQQLL</sequence>
<keyword evidence="3" id="KW-1185">Reference proteome</keyword>
<comment type="caution">
    <text evidence="2">The sequence shown here is derived from an EMBL/GenBank/DDBJ whole genome shotgun (WGS) entry which is preliminary data.</text>
</comment>
<organism evidence="2 3">
    <name type="scientific">Paramecium sonneborni</name>
    <dbReference type="NCBI Taxonomy" id="65129"/>
    <lineage>
        <taxon>Eukaryota</taxon>
        <taxon>Sar</taxon>
        <taxon>Alveolata</taxon>
        <taxon>Ciliophora</taxon>
        <taxon>Intramacronucleata</taxon>
        <taxon>Oligohymenophorea</taxon>
        <taxon>Peniculida</taxon>
        <taxon>Parameciidae</taxon>
        <taxon>Paramecium</taxon>
    </lineage>
</organism>
<proteinExistence type="predicted"/>
<protein>
    <submittedName>
        <fullName evidence="2">Uncharacterized protein</fullName>
    </submittedName>
</protein>
<gene>
    <name evidence="2" type="ORF">PSON_ATCC_30995.1.T1370119</name>
</gene>
<dbReference type="Proteomes" id="UP000692954">
    <property type="component" value="Unassembled WGS sequence"/>
</dbReference>
<evidence type="ECO:0000313" key="3">
    <source>
        <dbReference type="Proteomes" id="UP000692954"/>
    </source>
</evidence>